<evidence type="ECO:0000256" key="1">
    <source>
        <dbReference type="SAM" id="MobiDB-lite"/>
    </source>
</evidence>
<accession>A0ABX8AG45</accession>
<proteinExistence type="predicted"/>
<evidence type="ECO:0008006" key="4">
    <source>
        <dbReference type="Google" id="ProtNLM"/>
    </source>
</evidence>
<evidence type="ECO:0000313" key="2">
    <source>
        <dbReference type="EMBL" id="QUS42527.1"/>
    </source>
</evidence>
<dbReference type="InterPro" id="IPR036086">
    <property type="entry name" value="ParB/Sulfiredoxin_sf"/>
</dbReference>
<feature type="region of interest" description="Disordered" evidence="1">
    <location>
        <begin position="268"/>
        <end position="288"/>
    </location>
</feature>
<dbReference type="SUPFAM" id="SSF110849">
    <property type="entry name" value="ParB/Sulfiredoxin"/>
    <property type="match status" value="1"/>
</dbReference>
<sequence>MSYRSIKLDALLVNRANDRHGELENETAAIAWLFNNFETHMRNLAKDLVASGQVFEPPLVFPEGDHFILFDGNRRMTCLKLLLQPRRAPTIELQEFFAEQRSKWKGDFPTTVQCQIEQDRDRIDDILFRRHTGSQGGVGQSTWDDRMKSNFINRTGRGNGFNAADEIEKRLAEAGMLPTKKMPRSNINRLLSGESFRNRVGFTGAGGKFEFTHDKPVVLRALRRIAQDFASRDYVLGDIWDIDGKRSYLDGLESEGVLPTAANSLASKPVAQDGEEQPAAKRPVPTKISRPQKRVSLIPNVNYSIAWAGRLHRHKAIWEELQFHLNLDDHANAISVLLRVLVELSVENYISQTKLATVSSNDTLARRVLRVTEDLKRAGKIDQKYFELLSKFPQNDVLLSADTLNRYVHSPNFAPSPDHLRALWDWLSDFLVHCLNAPVKAHGVILPEGAAR</sequence>
<keyword evidence="3" id="KW-1185">Reference proteome</keyword>
<name>A0ABX8AG45_9BRAD</name>
<organism evidence="2 3">
    <name type="scientific">Tardiphaga alba</name>
    <dbReference type="NCBI Taxonomy" id="340268"/>
    <lineage>
        <taxon>Bacteria</taxon>
        <taxon>Pseudomonadati</taxon>
        <taxon>Pseudomonadota</taxon>
        <taxon>Alphaproteobacteria</taxon>
        <taxon>Hyphomicrobiales</taxon>
        <taxon>Nitrobacteraceae</taxon>
        <taxon>Tardiphaga</taxon>
    </lineage>
</organism>
<dbReference type="EMBL" id="CP036498">
    <property type="protein sequence ID" value="QUS42527.1"/>
    <property type="molecule type" value="Genomic_DNA"/>
</dbReference>
<reference evidence="2 3" key="1">
    <citation type="submission" date="2019-02" db="EMBL/GenBank/DDBJ databases">
        <title>Emended description of the genus Rhodopseudomonas and description of Rhodopseudomonas albus sp. nov., a non-phototrophic, heavy-metal-tolerant bacterium isolated from garden soil.</title>
        <authorList>
            <person name="Bao Z."/>
            <person name="Cao W.W."/>
            <person name="Sato Y."/>
            <person name="Nishizawa T."/>
            <person name="Zhao J."/>
            <person name="Guo Y."/>
            <person name="Ohta H."/>
        </authorList>
    </citation>
    <scope>NUCLEOTIDE SEQUENCE [LARGE SCALE GENOMIC DNA]</scope>
    <source>
        <strain evidence="2 3">SK50-23</strain>
    </source>
</reference>
<gene>
    <name evidence="2" type="ORF">RPMA_21990</name>
</gene>
<protein>
    <recommendedName>
        <fullName evidence="4">ParB/Sulfiredoxin domain-containing protein</fullName>
    </recommendedName>
</protein>
<evidence type="ECO:0000313" key="3">
    <source>
        <dbReference type="Proteomes" id="UP000682843"/>
    </source>
</evidence>
<dbReference type="Proteomes" id="UP000682843">
    <property type="component" value="Chromosome"/>
</dbReference>